<evidence type="ECO:0000259" key="7">
    <source>
        <dbReference type="PROSITE" id="PS50206"/>
    </source>
</evidence>
<dbReference type="STRING" id="946362.F2U8W9"/>
<dbReference type="GeneID" id="16074782"/>
<dbReference type="PROSITE" id="PS00383">
    <property type="entry name" value="TYR_PHOSPHATASE_1"/>
    <property type="match status" value="1"/>
</dbReference>
<protein>
    <submittedName>
        <fullName evidence="8">Dual specificity phosphatase 6</fullName>
    </submittedName>
</protein>
<proteinExistence type="inferred from homology"/>
<feature type="domain" description="Tyrosine specific protein phosphatases" evidence="6">
    <location>
        <begin position="363"/>
        <end position="420"/>
    </location>
</feature>
<feature type="domain" description="Tyrosine-protein phosphatase" evidence="5">
    <location>
        <begin position="299"/>
        <end position="442"/>
    </location>
</feature>
<gene>
    <name evidence="8" type="ORF">PTSG_04885</name>
</gene>
<dbReference type="InterPro" id="IPR020422">
    <property type="entry name" value="TYR_PHOSPHATASE_DUAL_dom"/>
</dbReference>
<dbReference type="EMBL" id="GL832965">
    <property type="protein sequence ID" value="EGD73172.1"/>
    <property type="molecule type" value="Genomic_DNA"/>
</dbReference>
<dbReference type="InterPro" id="IPR001763">
    <property type="entry name" value="Rhodanese-like_dom"/>
</dbReference>
<dbReference type="SMART" id="SM00195">
    <property type="entry name" value="DSPc"/>
    <property type="match status" value="1"/>
</dbReference>
<evidence type="ECO:0000313" key="8">
    <source>
        <dbReference type="EMBL" id="EGD73172.1"/>
    </source>
</evidence>
<dbReference type="InterPro" id="IPR036873">
    <property type="entry name" value="Rhodanese-like_dom_sf"/>
</dbReference>
<dbReference type="KEGG" id="sre:PTSG_04885"/>
<dbReference type="OrthoDB" id="165342at2759"/>
<evidence type="ECO:0000256" key="4">
    <source>
        <dbReference type="ARBA" id="ARBA00048336"/>
    </source>
</evidence>
<evidence type="ECO:0000256" key="1">
    <source>
        <dbReference type="ARBA" id="ARBA00008601"/>
    </source>
</evidence>
<dbReference type="PROSITE" id="PS50056">
    <property type="entry name" value="TYR_PHOSPHATASE_2"/>
    <property type="match status" value="1"/>
</dbReference>
<dbReference type="GO" id="GO:0008330">
    <property type="term" value="F:protein tyrosine/threonine phosphatase activity"/>
    <property type="evidence" value="ECO:0007669"/>
    <property type="project" value="TreeGrafter"/>
</dbReference>
<dbReference type="InParanoid" id="F2U8W9"/>
<dbReference type="RefSeq" id="XP_004994203.1">
    <property type="nucleotide sequence ID" value="XM_004994146.1"/>
</dbReference>
<dbReference type="GO" id="GO:0004722">
    <property type="term" value="F:protein serine/threonine phosphatase activity"/>
    <property type="evidence" value="ECO:0007669"/>
    <property type="project" value="UniProtKB-EC"/>
</dbReference>
<dbReference type="Pfam" id="PF00782">
    <property type="entry name" value="DSPc"/>
    <property type="match status" value="1"/>
</dbReference>
<dbReference type="PANTHER" id="PTHR10159:SF519">
    <property type="entry name" value="DUAL SPECIFICITY PROTEIN PHOSPHATASE MPK3"/>
    <property type="match status" value="1"/>
</dbReference>
<dbReference type="FunFam" id="3.90.190.10:FF:000004">
    <property type="entry name" value="Protein phosphatase Slingshot homolog 2"/>
    <property type="match status" value="1"/>
</dbReference>
<dbReference type="GO" id="GO:0043409">
    <property type="term" value="P:negative regulation of MAPK cascade"/>
    <property type="evidence" value="ECO:0007669"/>
    <property type="project" value="TreeGrafter"/>
</dbReference>
<dbReference type="InterPro" id="IPR016130">
    <property type="entry name" value="Tyr_Pase_AS"/>
</dbReference>
<feature type="domain" description="Rhodanese" evidence="7">
    <location>
        <begin position="29"/>
        <end position="146"/>
    </location>
</feature>
<dbReference type="GO" id="GO:0017017">
    <property type="term" value="F:MAP kinase tyrosine/serine/threonine phosphatase activity"/>
    <property type="evidence" value="ECO:0007669"/>
    <property type="project" value="TreeGrafter"/>
</dbReference>
<dbReference type="Gene3D" id="3.40.250.10">
    <property type="entry name" value="Rhodanese-like domain"/>
    <property type="match status" value="1"/>
</dbReference>
<sequence>MDTTADTTTTTTASFASIGAADLASALRANSQVLVIDVRTLRSFNDARVKGALSVRLSKLLMRRLNSGRISIDDVIVDRDQLWASRPSGSCLIVCYDDHSRTDQKPLSSTDPLNVVMRSLLGSKMNAVFLEGGLAEFESSYPDLVEQSVGGPCSLLPSLGTLCVKKKPQLPALVNGHSDSHPLQTPCSRASFDVSALAQPQHQQHQHQQQAYRRASVATCGSSRAAQQATTAVASSSSSTCSSTSSSLSASSNSCGLRTCFTMTETYHQAAHRRPQVSAALNLSCPAPTTPYNSVMEAPISRVRDYLFIGAQRDACNLALLQTHGITRIINVTRDCDNAFEKNPQFRYLQIRISDTWNQKLQEKFPSAFSFIDEARRAGERVLVHCKAGVSRSAAIVIGYLMYSEKMTLDEAHVEVRSKRDIISPNLDFMGELKEYEDMLRSVCCSS</sequence>
<evidence type="ECO:0000256" key="3">
    <source>
        <dbReference type="ARBA" id="ARBA00022912"/>
    </source>
</evidence>
<dbReference type="AlphaFoldDB" id="F2U8W9"/>
<dbReference type="Gene3D" id="3.90.190.10">
    <property type="entry name" value="Protein tyrosine phosphatase superfamily"/>
    <property type="match status" value="1"/>
</dbReference>
<dbReference type="InterPro" id="IPR000340">
    <property type="entry name" value="Dual-sp_phosphatase_cat-dom"/>
</dbReference>
<evidence type="ECO:0000259" key="6">
    <source>
        <dbReference type="PROSITE" id="PS50056"/>
    </source>
</evidence>
<evidence type="ECO:0000259" key="5">
    <source>
        <dbReference type="PROSITE" id="PS50054"/>
    </source>
</evidence>
<dbReference type="InterPro" id="IPR000387">
    <property type="entry name" value="Tyr_Pase_dom"/>
</dbReference>
<name>F2U8W9_SALR5</name>
<reference evidence="8" key="1">
    <citation type="submission" date="2009-08" db="EMBL/GenBank/DDBJ databases">
        <title>Annotation of Salpingoeca rosetta.</title>
        <authorList>
            <consortium name="The Broad Institute Genome Sequencing Platform"/>
            <person name="Russ C."/>
            <person name="Cuomo C."/>
            <person name="Burger G."/>
            <person name="Gray M.W."/>
            <person name="Holland P.W.H."/>
            <person name="King N."/>
            <person name="Lang F.B.F."/>
            <person name="Roger A.J."/>
            <person name="Ruiz-Trillo I."/>
            <person name="Young S.K."/>
            <person name="Zeng Q."/>
            <person name="Gargeya S."/>
            <person name="Alvarado L."/>
            <person name="Berlin A."/>
            <person name="Chapman S.B."/>
            <person name="Chen Z."/>
            <person name="Freedman E."/>
            <person name="Gellesch M."/>
            <person name="Goldberg J."/>
            <person name="Griggs A."/>
            <person name="Gujja S."/>
            <person name="Heilman E."/>
            <person name="Heiman D."/>
            <person name="Howarth C."/>
            <person name="Mehta T."/>
            <person name="Neiman D."/>
            <person name="Pearson M."/>
            <person name="Roberts A."/>
            <person name="Saif S."/>
            <person name="Shea T."/>
            <person name="Shenoy N."/>
            <person name="Sisk P."/>
            <person name="Stolte C."/>
            <person name="Sykes S."/>
            <person name="White J."/>
            <person name="Yandava C."/>
            <person name="Haas B."/>
            <person name="Nusbaum C."/>
            <person name="Birren B."/>
        </authorList>
    </citation>
    <scope>NUCLEOTIDE SEQUENCE [LARGE SCALE GENOMIC DNA]</scope>
    <source>
        <strain evidence="8">ATCC 50818</strain>
    </source>
</reference>
<dbReference type="eggNOG" id="KOG1716">
    <property type="taxonomic scope" value="Eukaryota"/>
</dbReference>
<keyword evidence="2" id="KW-0378">Hydrolase</keyword>
<dbReference type="PROSITE" id="PS50054">
    <property type="entry name" value="TYR_PHOSPHATASE_DUAL"/>
    <property type="match status" value="1"/>
</dbReference>
<accession>F2U8W9</accession>
<dbReference type="GO" id="GO:0005737">
    <property type="term" value="C:cytoplasm"/>
    <property type="evidence" value="ECO:0007669"/>
    <property type="project" value="TreeGrafter"/>
</dbReference>
<dbReference type="PANTHER" id="PTHR10159">
    <property type="entry name" value="DUAL SPECIFICITY PROTEIN PHOSPHATASE"/>
    <property type="match status" value="1"/>
</dbReference>
<dbReference type="GO" id="GO:0033550">
    <property type="term" value="F:MAP kinase tyrosine phosphatase activity"/>
    <property type="evidence" value="ECO:0007669"/>
    <property type="project" value="TreeGrafter"/>
</dbReference>
<dbReference type="Proteomes" id="UP000007799">
    <property type="component" value="Unassembled WGS sequence"/>
</dbReference>
<evidence type="ECO:0000313" key="9">
    <source>
        <dbReference type="Proteomes" id="UP000007799"/>
    </source>
</evidence>
<dbReference type="InterPro" id="IPR029021">
    <property type="entry name" value="Prot-tyrosine_phosphatase-like"/>
</dbReference>
<dbReference type="SUPFAM" id="SSF52821">
    <property type="entry name" value="Rhodanese/Cell cycle control phosphatase"/>
    <property type="match status" value="1"/>
</dbReference>
<comment type="similarity">
    <text evidence="1">Belongs to the protein-tyrosine phosphatase family. Non-receptor class dual specificity subfamily.</text>
</comment>
<keyword evidence="3" id="KW-0904">Protein phosphatase</keyword>
<keyword evidence="9" id="KW-1185">Reference proteome</keyword>
<dbReference type="PROSITE" id="PS50206">
    <property type="entry name" value="RHODANESE_3"/>
    <property type="match status" value="1"/>
</dbReference>
<organism evidence="9">
    <name type="scientific">Salpingoeca rosetta (strain ATCC 50818 / BSB-021)</name>
    <dbReference type="NCBI Taxonomy" id="946362"/>
    <lineage>
        <taxon>Eukaryota</taxon>
        <taxon>Choanoflagellata</taxon>
        <taxon>Craspedida</taxon>
        <taxon>Salpingoecidae</taxon>
        <taxon>Salpingoeca</taxon>
    </lineage>
</organism>
<comment type="catalytic activity">
    <reaction evidence="4">
        <text>O-phospho-L-threonyl-[protein] + H2O = L-threonyl-[protein] + phosphate</text>
        <dbReference type="Rhea" id="RHEA:47004"/>
        <dbReference type="Rhea" id="RHEA-COMP:11060"/>
        <dbReference type="Rhea" id="RHEA-COMP:11605"/>
        <dbReference type="ChEBI" id="CHEBI:15377"/>
        <dbReference type="ChEBI" id="CHEBI:30013"/>
        <dbReference type="ChEBI" id="CHEBI:43474"/>
        <dbReference type="ChEBI" id="CHEBI:61977"/>
        <dbReference type="EC" id="3.1.3.16"/>
    </reaction>
</comment>
<dbReference type="eggNOG" id="KOG1717">
    <property type="taxonomic scope" value="Eukaryota"/>
</dbReference>
<evidence type="ECO:0000256" key="2">
    <source>
        <dbReference type="ARBA" id="ARBA00022801"/>
    </source>
</evidence>
<dbReference type="SUPFAM" id="SSF52799">
    <property type="entry name" value="(Phosphotyrosine protein) phosphatases II"/>
    <property type="match status" value="1"/>
</dbReference>